<keyword evidence="5" id="KW-0472">Membrane</keyword>
<evidence type="ECO:0000313" key="8">
    <source>
        <dbReference type="Proteomes" id="UP001530315"/>
    </source>
</evidence>
<dbReference type="Pfam" id="PF00005">
    <property type="entry name" value="ABC_tran"/>
    <property type="match status" value="1"/>
</dbReference>
<dbReference type="InterPro" id="IPR003439">
    <property type="entry name" value="ABC_transporter-like_ATP-bd"/>
</dbReference>
<dbReference type="InterPro" id="IPR050352">
    <property type="entry name" value="ABCG_transporters"/>
</dbReference>
<dbReference type="SUPFAM" id="SSF52540">
    <property type="entry name" value="P-loop containing nucleoside triphosphate hydrolases"/>
    <property type="match status" value="1"/>
</dbReference>
<protein>
    <recommendedName>
        <fullName evidence="6">ABC transporter domain-containing protein</fullName>
    </recommendedName>
</protein>
<keyword evidence="2" id="KW-0813">Transport</keyword>
<keyword evidence="3" id="KW-0812">Transmembrane</keyword>
<comment type="caution">
    <text evidence="7">The sequence shown here is derived from an EMBL/GenBank/DDBJ whole genome shotgun (WGS) entry which is preliminary data.</text>
</comment>
<proteinExistence type="predicted"/>
<evidence type="ECO:0000256" key="5">
    <source>
        <dbReference type="ARBA" id="ARBA00023136"/>
    </source>
</evidence>
<dbReference type="GO" id="GO:0016020">
    <property type="term" value="C:membrane"/>
    <property type="evidence" value="ECO:0007669"/>
    <property type="project" value="UniProtKB-SubCell"/>
</dbReference>
<keyword evidence="4" id="KW-1133">Transmembrane helix</keyword>
<gene>
    <name evidence="7" type="ORF">ACHAW5_005560</name>
</gene>
<dbReference type="AlphaFoldDB" id="A0ABD3NED7"/>
<accession>A0ABD3NED7</accession>
<organism evidence="7 8">
    <name type="scientific">Stephanodiscus triporus</name>
    <dbReference type="NCBI Taxonomy" id="2934178"/>
    <lineage>
        <taxon>Eukaryota</taxon>
        <taxon>Sar</taxon>
        <taxon>Stramenopiles</taxon>
        <taxon>Ochrophyta</taxon>
        <taxon>Bacillariophyta</taxon>
        <taxon>Coscinodiscophyceae</taxon>
        <taxon>Thalassiosirophycidae</taxon>
        <taxon>Stephanodiscales</taxon>
        <taxon>Stephanodiscaceae</taxon>
        <taxon>Stephanodiscus</taxon>
    </lineage>
</organism>
<reference evidence="7 8" key="1">
    <citation type="submission" date="2024-10" db="EMBL/GenBank/DDBJ databases">
        <title>Updated reference genomes for cyclostephanoid diatoms.</title>
        <authorList>
            <person name="Roberts W.R."/>
            <person name="Alverson A.J."/>
        </authorList>
    </citation>
    <scope>NUCLEOTIDE SEQUENCE [LARGE SCALE GENOMIC DNA]</scope>
    <source>
        <strain evidence="7 8">AJA276-08</strain>
    </source>
</reference>
<evidence type="ECO:0000256" key="4">
    <source>
        <dbReference type="ARBA" id="ARBA00022989"/>
    </source>
</evidence>
<evidence type="ECO:0000256" key="3">
    <source>
        <dbReference type="ARBA" id="ARBA00022692"/>
    </source>
</evidence>
<keyword evidence="8" id="KW-1185">Reference proteome</keyword>
<comment type="subcellular location">
    <subcellularLocation>
        <location evidence="1">Membrane</location>
        <topology evidence="1">Multi-pass membrane protein</topology>
    </subcellularLocation>
</comment>
<dbReference type="Proteomes" id="UP001530315">
    <property type="component" value="Unassembled WGS sequence"/>
</dbReference>
<evidence type="ECO:0000256" key="1">
    <source>
        <dbReference type="ARBA" id="ARBA00004141"/>
    </source>
</evidence>
<sequence>MQVMFVFLSTCCILPPISKNNKKGAKKLLNGVWGEALPGEITAIMGPSRAGKTSLLNIMAGWSQSNTTATVNSDIRRNEFQVDPTDIQVRKHIAFVVQDDSLSLTATPREAIRVSAKLCLPRITTDKEIEDLTSMMLAELGLDDCTTPDEYEMI</sequence>
<dbReference type="PANTHER" id="PTHR48041:SF139">
    <property type="entry name" value="PROTEIN SCARLET"/>
    <property type="match status" value="1"/>
</dbReference>
<dbReference type="EMBL" id="JALLAZ020001551">
    <property type="protein sequence ID" value="KAL3773122.1"/>
    <property type="molecule type" value="Genomic_DNA"/>
</dbReference>
<evidence type="ECO:0000313" key="7">
    <source>
        <dbReference type="EMBL" id="KAL3773122.1"/>
    </source>
</evidence>
<evidence type="ECO:0000259" key="6">
    <source>
        <dbReference type="Pfam" id="PF00005"/>
    </source>
</evidence>
<name>A0ABD3NED7_9STRA</name>
<feature type="domain" description="ABC transporter" evidence="6">
    <location>
        <begin position="35"/>
        <end position="144"/>
    </location>
</feature>
<dbReference type="InterPro" id="IPR027417">
    <property type="entry name" value="P-loop_NTPase"/>
</dbReference>
<evidence type="ECO:0000256" key="2">
    <source>
        <dbReference type="ARBA" id="ARBA00022448"/>
    </source>
</evidence>
<dbReference type="PANTHER" id="PTHR48041">
    <property type="entry name" value="ABC TRANSPORTER G FAMILY MEMBER 28"/>
    <property type="match status" value="1"/>
</dbReference>
<dbReference type="Gene3D" id="3.40.50.300">
    <property type="entry name" value="P-loop containing nucleotide triphosphate hydrolases"/>
    <property type="match status" value="1"/>
</dbReference>